<dbReference type="AlphaFoldDB" id="A0A1E5Q434"/>
<dbReference type="FunFam" id="3.20.20.70:FF:000009">
    <property type="entry name" value="1-(5-phosphoribosyl)-5-[(5-phosphoribosylamino)methylideneamino] imidazole-4-carboxamide isomerase"/>
    <property type="match status" value="1"/>
</dbReference>
<dbReference type="Pfam" id="PF00977">
    <property type="entry name" value="His_biosynth"/>
    <property type="match status" value="1"/>
</dbReference>
<evidence type="ECO:0000256" key="8">
    <source>
        <dbReference type="ARBA" id="ARBA00023235"/>
    </source>
</evidence>
<gene>
    <name evidence="9" type="primary">hisA</name>
    <name evidence="12" type="ORF">BEN30_16470</name>
</gene>
<dbReference type="RefSeq" id="WP_069959256.1">
    <property type="nucleotide sequence ID" value="NZ_MCGG01000071.1"/>
</dbReference>
<evidence type="ECO:0000313" key="12">
    <source>
        <dbReference type="EMBL" id="OEJ64403.1"/>
    </source>
</evidence>
<dbReference type="GO" id="GO:0005737">
    <property type="term" value="C:cytoplasm"/>
    <property type="evidence" value="ECO:0007669"/>
    <property type="project" value="UniProtKB-SubCell"/>
</dbReference>
<keyword evidence="8 9" id="KW-0413">Isomerase</keyword>
<evidence type="ECO:0000256" key="10">
    <source>
        <dbReference type="RuleBase" id="RU003657"/>
    </source>
</evidence>
<dbReference type="NCBIfam" id="TIGR00007">
    <property type="entry name" value="1-(5-phosphoribosyl)-5-[(5-phosphoribosylamino)methylideneamino]imidazole-4-carboxamide isomerase"/>
    <property type="match status" value="1"/>
</dbReference>
<evidence type="ECO:0000256" key="11">
    <source>
        <dbReference type="RuleBase" id="RU003658"/>
    </source>
</evidence>
<dbReference type="InterPro" id="IPR011060">
    <property type="entry name" value="RibuloseP-bd_barrel"/>
</dbReference>
<reference evidence="13" key="1">
    <citation type="submission" date="2016-07" db="EMBL/GenBank/DDBJ databases">
        <authorList>
            <person name="Florea S."/>
            <person name="Webb J.S."/>
            <person name="Jaromczyk J."/>
            <person name="Schardl C.L."/>
        </authorList>
    </citation>
    <scope>NUCLEOTIDE SEQUENCE [LARGE SCALE GENOMIC DNA]</scope>
    <source>
        <strain evidence="13">MV-1</strain>
    </source>
</reference>
<dbReference type="EC" id="5.3.1.16" evidence="9 11"/>
<dbReference type="HAMAP" id="MF_01014">
    <property type="entry name" value="HisA"/>
    <property type="match status" value="1"/>
</dbReference>
<dbReference type="InterPro" id="IPR044524">
    <property type="entry name" value="Isoase_HisA-like"/>
</dbReference>
<dbReference type="EMBL" id="MCGG01000071">
    <property type="protein sequence ID" value="OEJ64403.1"/>
    <property type="molecule type" value="Genomic_DNA"/>
</dbReference>
<organism evidence="12 13">
    <name type="scientific">Magnetovibrio blakemorei</name>
    <dbReference type="NCBI Taxonomy" id="28181"/>
    <lineage>
        <taxon>Bacteria</taxon>
        <taxon>Pseudomonadati</taxon>
        <taxon>Pseudomonadota</taxon>
        <taxon>Alphaproteobacteria</taxon>
        <taxon>Rhodospirillales</taxon>
        <taxon>Magnetovibrionaceae</taxon>
        <taxon>Magnetovibrio</taxon>
    </lineage>
</organism>
<comment type="similarity">
    <text evidence="4 9 10">Belongs to the HisA/HisF family.</text>
</comment>
<dbReference type="SUPFAM" id="SSF51366">
    <property type="entry name" value="Ribulose-phoshate binding barrel"/>
    <property type="match status" value="1"/>
</dbReference>
<evidence type="ECO:0000313" key="13">
    <source>
        <dbReference type="Proteomes" id="UP000095347"/>
    </source>
</evidence>
<evidence type="ECO:0000256" key="6">
    <source>
        <dbReference type="ARBA" id="ARBA00022605"/>
    </source>
</evidence>
<dbReference type="CDD" id="cd04732">
    <property type="entry name" value="HisA"/>
    <property type="match status" value="1"/>
</dbReference>
<keyword evidence="7 9" id="KW-0368">Histidine biosynthesis</keyword>
<dbReference type="OrthoDB" id="9807749at2"/>
<dbReference type="InterPro" id="IPR006062">
    <property type="entry name" value="His_biosynth"/>
</dbReference>
<protein>
    <recommendedName>
        <fullName evidence="9 11">1-(5-phosphoribosyl)-5-[(5-phosphoribosylamino)methylideneamino] imidazole-4-carboxamide isomerase</fullName>
        <ecNumber evidence="9 11">5.3.1.16</ecNumber>
    </recommendedName>
    <alternativeName>
        <fullName evidence="9">Phosphoribosylformimino-5-aminoimidazole carboxamide ribotide isomerase</fullName>
    </alternativeName>
</protein>
<dbReference type="Proteomes" id="UP000095347">
    <property type="component" value="Unassembled WGS sequence"/>
</dbReference>
<accession>A0A1E5Q434</accession>
<feature type="active site" description="Proton donor" evidence="9">
    <location>
        <position position="129"/>
    </location>
</feature>
<dbReference type="NCBIfam" id="NF010112">
    <property type="entry name" value="PRK13585.1"/>
    <property type="match status" value="1"/>
</dbReference>
<dbReference type="InterPro" id="IPR023016">
    <property type="entry name" value="HisA/PriA"/>
</dbReference>
<dbReference type="STRING" id="28181.BEN30_16470"/>
<evidence type="ECO:0000256" key="7">
    <source>
        <dbReference type="ARBA" id="ARBA00023102"/>
    </source>
</evidence>
<comment type="subcellular location">
    <subcellularLocation>
        <location evidence="2 9 11">Cytoplasm</location>
    </subcellularLocation>
</comment>
<dbReference type="InterPro" id="IPR013785">
    <property type="entry name" value="Aldolase_TIM"/>
</dbReference>
<evidence type="ECO:0000256" key="4">
    <source>
        <dbReference type="ARBA" id="ARBA00009667"/>
    </source>
</evidence>
<sequence length="244" mass="26263">MIFFPAIDLKDGQCVRLLRGEMDQATVFNDDPGAQACAFVNQGCQWIHVVDLNGAFEGRPVNADAVDAILDDVRVPIELGGGIRDLETIRFWLDKGVRRVILGTVALRDPDLVIEACKKYPGRIAVGVDAKDGMVAVEGWAEVSDISAIDLAKKFEDVGVAAIIFTDIARDGLMQGPNTESTLELARAISTPVIASGGVSSMEDLKDLKARGGDILEGVISGRAVYDGQIDVREAVDLLRAKRR</sequence>
<dbReference type="GO" id="GO:0000162">
    <property type="term" value="P:L-tryptophan biosynthetic process"/>
    <property type="evidence" value="ECO:0007669"/>
    <property type="project" value="TreeGrafter"/>
</dbReference>
<name>A0A1E5Q434_9PROT</name>
<evidence type="ECO:0000256" key="1">
    <source>
        <dbReference type="ARBA" id="ARBA00000901"/>
    </source>
</evidence>
<comment type="pathway">
    <text evidence="3 9 11">Amino-acid biosynthesis; L-histidine biosynthesis; L-histidine from 5-phospho-alpha-D-ribose 1-diphosphate: step 4/9.</text>
</comment>
<evidence type="ECO:0000256" key="3">
    <source>
        <dbReference type="ARBA" id="ARBA00005133"/>
    </source>
</evidence>
<comment type="catalytic activity">
    <reaction evidence="1 9 11">
        <text>1-(5-phospho-beta-D-ribosyl)-5-[(5-phospho-beta-D-ribosylamino)methylideneamino]imidazole-4-carboxamide = 5-[(5-phospho-1-deoxy-D-ribulos-1-ylimino)methylamino]-1-(5-phospho-beta-D-ribosyl)imidazole-4-carboxamide</text>
        <dbReference type="Rhea" id="RHEA:15469"/>
        <dbReference type="ChEBI" id="CHEBI:58435"/>
        <dbReference type="ChEBI" id="CHEBI:58525"/>
        <dbReference type="EC" id="5.3.1.16"/>
    </reaction>
</comment>
<keyword evidence="6 9" id="KW-0028">Amino-acid biosynthesis</keyword>
<evidence type="ECO:0000256" key="9">
    <source>
        <dbReference type="HAMAP-Rule" id="MF_01014"/>
    </source>
</evidence>
<proteinExistence type="inferred from homology"/>
<dbReference type="GO" id="GO:0000105">
    <property type="term" value="P:L-histidine biosynthetic process"/>
    <property type="evidence" value="ECO:0007669"/>
    <property type="project" value="UniProtKB-UniRule"/>
</dbReference>
<dbReference type="UniPathway" id="UPA00031">
    <property type="reaction ID" value="UER00009"/>
</dbReference>
<dbReference type="GO" id="GO:0003949">
    <property type="term" value="F:1-(5-phosphoribosyl)-5-[(5-phosphoribosylamino)methylideneamino]imidazole-4-carboxamide isomerase activity"/>
    <property type="evidence" value="ECO:0007669"/>
    <property type="project" value="UniProtKB-UniRule"/>
</dbReference>
<evidence type="ECO:0000256" key="5">
    <source>
        <dbReference type="ARBA" id="ARBA00022490"/>
    </source>
</evidence>
<keyword evidence="5 9" id="KW-0963">Cytoplasm</keyword>
<feature type="active site" description="Proton acceptor" evidence="9">
    <location>
        <position position="8"/>
    </location>
</feature>
<dbReference type="PANTHER" id="PTHR43090">
    <property type="entry name" value="1-(5-PHOSPHORIBOSYL)-5-[(5-PHOSPHORIBOSYLAMINO)METHYLIDENEAMINO] IMIDAZOLE-4-CARBOXAMIDE ISOMERASE"/>
    <property type="match status" value="1"/>
</dbReference>
<dbReference type="InterPro" id="IPR006063">
    <property type="entry name" value="HisA_bact_arch"/>
</dbReference>
<evidence type="ECO:0000256" key="2">
    <source>
        <dbReference type="ARBA" id="ARBA00004496"/>
    </source>
</evidence>
<dbReference type="Gene3D" id="3.20.20.70">
    <property type="entry name" value="Aldolase class I"/>
    <property type="match status" value="1"/>
</dbReference>
<keyword evidence="13" id="KW-1185">Reference proteome</keyword>
<dbReference type="PANTHER" id="PTHR43090:SF2">
    <property type="entry name" value="1-(5-PHOSPHORIBOSYL)-5-[(5-PHOSPHORIBOSYLAMINO)METHYLIDENEAMINO] IMIDAZOLE-4-CARBOXAMIDE ISOMERASE"/>
    <property type="match status" value="1"/>
</dbReference>
<comment type="caution">
    <text evidence="12">The sequence shown here is derived from an EMBL/GenBank/DDBJ whole genome shotgun (WGS) entry which is preliminary data.</text>
</comment>